<evidence type="ECO:0000313" key="2">
    <source>
        <dbReference type="Proteomes" id="UP000198282"/>
    </source>
</evidence>
<accession>A0A239CT24</accession>
<dbReference type="EMBL" id="FZOD01000006">
    <property type="protein sequence ID" value="SNS22908.1"/>
    <property type="molecule type" value="Genomic_DNA"/>
</dbReference>
<name>A0A239CT24_9ACTN</name>
<organism evidence="1 2">
    <name type="scientific">Streptosporangium subroseum</name>
    <dbReference type="NCBI Taxonomy" id="106412"/>
    <lineage>
        <taxon>Bacteria</taxon>
        <taxon>Bacillati</taxon>
        <taxon>Actinomycetota</taxon>
        <taxon>Actinomycetes</taxon>
        <taxon>Streptosporangiales</taxon>
        <taxon>Streptosporangiaceae</taxon>
        <taxon>Streptosporangium</taxon>
    </lineage>
</organism>
<dbReference type="Proteomes" id="UP000198282">
    <property type="component" value="Unassembled WGS sequence"/>
</dbReference>
<sequence length="83" mass="9047">MRRPTTYEIVIRGRVGARLLRPLLDDFTIDHASHGVTRLVGDIGDASHLHGVLAHLTSVNIEVISIAPLDRSANGEPRTDSAR</sequence>
<evidence type="ECO:0000313" key="1">
    <source>
        <dbReference type="EMBL" id="SNS22908.1"/>
    </source>
</evidence>
<keyword evidence="2" id="KW-1185">Reference proteome</keyword>
<dbReference type="AlphaFoldDB" id="A0A239CT24"/>
<dbReference type="OrthoDB" id="3577141at2"/>
<reference evidence="1 2" key="1">
    <citation type="submission" date="2017-06" db="EMBL/GenBank/DDBJ databases">
        <authorList>
            <person name="Kim H.J."/>
            <person name="Triplett B.A."/>
        </authorList>
    </citation>
    <scope>NUCLEOTIDE SEQUENCE [LARGE SCALE GENOMIC DNA]</scope>
    <source>
        <strain evidence="1 2">CGMCC 4.2132</strain>
    </source>
</reference>
<gene>
    <name evidence="1" type="ORF">SAMN05216276_100653</name>
</gene>
<dbReference type="RefSeq" id="WP_089206599.1">
    <property type="nucleotide sequence ID" value="NZ_FZOD01000006.1"/>
</dbReference>
<protein>
    <submittedName>
        <fullName evidence="1">Uncharacterized protein</fullName>
    </submittedName>
</protein>
<proteinExistence type="predicted"/>